<sequence length="391" mass="43808">MALILLLFLGMSISYYEVDARSKNLPDMQQSFTRSLNLKSILPTMNSDFECIGIYKQPAFKHRLLKNHKIQLNPTFSRYTMQTRLPFMEKTFQIHNSNKGCPSGKVPIRMIKLRQEINYNFSESQPENFRQYSRIPYQHFATLETTPSTTYHGASAWISASDNLLVQGTQYSLSQIWLQSGPLSELNSIQVGVGVNPRVYGDDKPHLASFWTGDNFKKTGCFDAICPGFVQVHPRITLGQTIEPSFTGGLDGKDYIAIKVTQDSVSGHWWLHVEGSDGSEDVGYWPKEIFTHLRKGSSLIKFGGEAYGPPNIGSPPMGTGKLPKTSFPNSGFFARLQIVDSKFRELDVNPIDMKSYCDTSSDCYDLLYHGDQGAQFRQAFLFGGPGGQCGV</sequence>
<gene>
    <name evidence="3" type="ORF">D0Y65_024588</name>
</gene>
<name>A0A445J2T3_GLYSO</name>
<dbReference type="InterPro" id="IPR025521">
    <property type="entry name" value="Neprosin_propep"/>
</dbReference>
<dbReference type="AlphaFoldDB" id="A0A445J2T3"/>
<evidence type="ECO:0000259" key="2">
    <source>
        <dbReference type="PROSITE" id="PS52045"/>
    </source>
</evidence>
<comment type="caution">
    <text evidence="3">The sequence shown here is derived from an EMBL/GenBank/DDBJ whole genome shotgun (WGS) entry which is preliminary data.</text>
</comment>
<feature type="domain" description="Neprosin PEP catalytic" evidence="2">
    <location>
        <begin position="133"/>
        <end position="390"/>
    </location>
</feature>
<dbReference type="Proteomes" id="UP000289340">
    <property type="component" value="Chromosome 9"/>
</dbReference>
<dbReference type="InterPro" id="IPR053168">
    <property type="entry name" value="Glutamic_endopeptidase"/>
</dbReference>
<organism evidence="3 4">
    <name type="scientific">Glycine soja</name>
    <name type="common">Wild soybean</name>
    <dbReference type="NCBI Taxonomy" id="3848"/>
    <lineage>
        <taxon>Eukaryota</taxon>
        <taxon>Viridiplantae</taxon>
        <taxon>Streptophyta</taxon>
        <taxon>Embryophyta</taxon>
        <taxon>Tracheophyta</taxon>
        <taxon>Spermatophyta</taxon>
        <taxon>Magnoliopsida</taxon>
        <taxon>eudicotyledons</taxon>
        <taxon>Gunneridae</taxon>
        <taxon>Pentapetalae</taxon>
        <taxon>rosids</taxon>
        <taxon>fabids</taxon>
        <taxon>Fabales</taxon>
        <taxon>Fabaceae</taxon>
        <taxon>Papilionoideae</taxon>
        <taxon>50 kb inversion clade</taxon>
        <taxon>NPAAA clade</taxon>
        <taxon>indigoferoid/millettioid clade</taxon>
        <taxon>Phaseoleae</taxon>
        <taxon>Glycine</taxon>
        <taxon>Glycine subgen. Soja</taxon>
    </lineage>
</organism>
<evidence type="ECO:0000256" key="1">
    <source>
        <dbReference type="SAM" id="SignalP"/>
    </source>
</evidence>
<dbReference type="Gene3D" id="3.90.1320.10">
    <property type="entry name" value="Outer-capsid protein sigma 3, large lobe"/>
    <property type="match status" value="1"/>
</dbReference>
<reference evidence="3 4" key="1">
    <citation type="submission" date="2018-09" db="EMBL/GenBank/DDBJ databases">
        <title>A high-quality reference genome of wild soybean provides a powerful tool to mine soybean genomes.</title>
        <authorList>
            <person name="Xie M."/>
            <person name="Chung C.Y.L."/>
            <person name="Li M.-W."/>
            <person name="Wong F.-L."/>
            <person name="Chan T.-F."/>
            <person name="Lam H.-M."/>
        </authorList>
    </citation>
    <scope>NUCLEOTIDE SEQUENCE [LARGE SCALE GENOMIC DNA]</scope>
    <source>
        <strain evidence="4">cv. W05</strain>
        <tissue evidence="3">Hypocotyl of etiolated seedlings</tissue>
    </source>
</reference>
<proteinExistence type="predicted"/>
<accession>A0A445J2T3</accession>
<dbReference type="Pfam" id="PF14365">
    <property type="entry name" value="Neprosin_AP"/>
    <property type="match status" value="1"/>
</dbReference>
<dbReference type="PROSITE" id="PS52045">
    <property type="entry name" value="NEPROSIN_PEP_CD"/>
    <property type="match status" value="1"/>
</dbReference>
<dbReference type="PANTHER" id="PTHR31589:SF233">
    <property type="entry name" value="PROTEIN, PUTATIVE (DUF239)-RELATED"/>
    <property type="match status" value="1"/>
</dbReference>
<dbReference type="PANTHER" id="PTHR31589">
    <property type="entry name" value="PROTEIN, PUTATIVE (DUF239)-RELATED-RELATED"/>
    <property type="match status" value="1"/>
</dbReference>
<protein>
    <recommendedName>
        <fullName evidence="2">Neprosin PEP catalytic domain-containing protein</fullName>
    </recommendedName>
</protein>
<feature type="chain" id="PRO_5019119254" description="Neprosin PEP catalytic domain-containing protein" evidence="1">
    <location>
        <begin position="21"/>
        <end position="391"/>
    </location>
</feature>
<dbReference type="EMBL" id="QZWG01000009">
    <property type="protein sequence ID" value="RZB92691.1"/>
    <property type="molecule type" value="Genomic_DNA"/>
</dbReference>
<keyword evidence="1" id="KW-0732">Signal</keyword>
<dbReference type="InterPro" id="IPR004314">
    <property type="entry name" value="Neprosin"/>
</dbReference>
<feature type="signal peptide" evidence="1">
    <location>
        <begin position="1"/>
        <end position="20"/>
    </location>
</feature>
<keyword evidence="4" id="KW-1185">Reference proteome</keyword>
<evidence type="ECO:0000313" key="4">
    <source>
        <dbReference type="Proteomes" id="UP000289340"/>
    </source>
</evidence>
<dbReference type="Pfam" id="PF03080">
    <property type="entry name" value="Neprosin"/>
    <property type="match status" value="1"/>
</dbReference>
<evidence type="ECO:0000313" key="3">
    <source>
        <dbReference type="EMBL" id="RZB92691.1"/>
    </source>
</evidence>
<dbReference type="Gramene" id="XM_028324756.1">
    <property type="protein sequence ID" value="XP_028180557.1"/>
    <property type="gene ID" value="LOC114367559"/>
</dbReference>